<gene>
    <name evidence="2" type="ORF">CCAP1982_LOCUS4048</name>
</gene>
<organism evidence="2 3">
    <name type="scientific">Ceratitis capitata</name>
    <name type="common">Mediterranean fruit fly</name>
    <name type="synonym">Tephritis capitata</name>
    <dbReference type="NCBI Taxonomy" id="7213"/>
    <lineage>
        <taxon>Eukaryota</taxon>
        <taxon>Metazoa</taxon>
        <taxon>Ecdysozoa</taxon>
        <taxon>Arthropoda</taxon>
        <taxon>Hexapoda</taxon>
        <taxon>Insecta</taxon>
        <taxon>Pterygota</taxon>
        <taxon>Neoptera</taxon>
        <taxon>Endopterygota</taxon>
        <taxon>Diptera</taxon>
        <taxon>Brachycera</taxon>
        <taxon>Muscomorpha</taxon>
        <taxon>Tephritoidea</taxon>
        <taxon>Tephritidae</taxon>
        <taxon>Ceratitis</taxon>
        <taxon>Ceratitis</taxon>
    </lineage>
</organism>
<evidence type="ECO:0000256" key="1">
    <source>
        <dbReference type="SAM" id="Phobius"/>
    </source>
</evidence>
<accession>A0A811U9Z2</accession>
<feature type="transmembrane region" description="Helical" evidence="1">
    <location>
        <begin position="25"/>
        <end position="46"/>
    </location>
</feature>
<name>A0A811U9Z2_CERCA</name>
<protein>
    <submittedName>
        <fullName evidence="2">(Mediterranean fruit fly) hypothetical protein</fullName>
    </submittedName>
</protein>
<evidence type="ECO:0000313" key="2">
    <source>
        <dbReference type="EMBL" id="CAD6995330.1"/>
    </source>
</evidence>
<evidence type="ECO:0000313" key="3">
    <source>
        <dbReference type="Proteomes" id="UP000606786"/>
    </source>
</evidence>
<comment type="caution">
    <text evidence="2">The sequence shown here is derived from an EMBL/GenBank/DDBJ whole genome shotgun (WGS) entry which is preliminary data.</text>
</comment>
<dbReference type="Proteomes" id="UP000606786">
    <property type="component" value="Unassembled WGS sequence"/>
</dbReference>
<keyword evidence="1" id="KW-0472">Membrane</keyword>
<keyword evidence="3" id="KW-1185">Reference proteome</keyword>
<keyword evidence="1" id="KW-1133">Transmembrane helix</keyword>
<dbReference type="EMBL" id="CAJHJT010000001">
    <property type="protein sequence ID" value="CAD6995330.1"/>
    <property type="molecule type" value="Genomic_DNA"/>
</dbReference>
<reference evidence="2" key="1">
    <citation type="submission" date="2020-11" db="EMBL/GenBank/DDBJ databases">
        <authorList>
            <person name="Whitehead M."/>
        </authorList>
    </citation>
    <scope>NUCLEOTIDE SEQUENCE</scope>
    <source>
        <strain evidence="2">EGII</strain>
    </source>
</reference>
<dbReference type="AlphaFoldDB" id="A0A811U9Z2"/>
<sequence length="107" mass="12522">MPPCHATLPYFIAAATLRSSKCTIFYFYLFFFFLINAVITIFIHFLQQTNFRYAGTTRRRRHNWRLAATDKRNATCTRPYRHTHTAGTANLQIHSICSSHQSQHLLT</sequence>
<proteinExistence type="predicted"/>
<keyword evidence="1" id="KW-0812">Transmembrane</keyword>